<evidence type="ECO:0000313" key="2">
    <source>
        <dbReference type="Proteomes" id="UP000176186"/>
    </source>
</evidence>
<evidence type="ECO:0000313" key="1">
    <source>
        <dbReference type="EMBL" id="OGG34838.1"/>
    </source>
</evidence>
<protein>
    <submittedName>
        <fullName evidence="1">Uncharacterized protein</fullName>
    </submittedName>
</protein>
<reference evidence="1 2" key="1">
    <citation type="journal article" date="2016" name="Nat. Commun.">
        <title>Thousands of microbial genomes shed light on interconnected biogeochemical processes in an aquifer system.</title>
        <authorList>
            <person name="Anantharaman K."/>
            <person name="Brown C.T."/>
            <person name="Hug L.A."/>
            <person name="Sharon I."/>
            <person name="Castelle C.J."/>
            <person name="Probst A.J."/>
            <person name="Thomas B.C."/>
            <person name="Singh A."/>
            <person name="Wilkins M.J."/>
            <person name="Karaoz U."/>
            <person name="Brodie E.L."/>
            <person name="Williams K.H."/>
            <person name="Hubbard S.S."/>
            <person name="Banfield J.F."/>
        </authorList>
    </citation>
    <scope>NUCLEOTIDE SEQUENCE [LARGE SCALE GENOMIC DNA]</scope>
</reference>
<dbReference type="Proteomes" id="UP000176186">
    <property type="component" value="Unassembled WGS sequence"/>
</dbReference>
<dbReference type="EMBL" id="MFKE01000020">
    <property type="protein sequence ID" value="OGG34838.1"/>
    <property type="molecule type" value="Genomic_DNA"/>
</dbReference>
<accession>A0A1F6BD83</accession>
<proteinExistence type="predicted"/>
<name>A0A1F6BD83_9BACT</name>
<comment type="caution">
    <text evidence="1">The sequence shown here is derived from an EMBL/GenBank/DDBJ whole genome shotgun (WGS) entry which is preliminary data.</text>
</comment>
<gene>
    <name evidence="1" type="ORF">A2363_00145</name>
</gene>
<organism evidence="1 2">
    <name type="scientific">Candidatus Gottesmanbacteria bacterium RIFOXYB1_FULL_47_11</name>
    <dbReference type="NCBI Taxonomy" id="1798401"/>
    <lineage>
        <taxon>Bacteria</taxon>
        <taxon>Candidatus Gottesmaniibacteriota</taxon>
    </lineage>
</organism>
<dbReference type="STRING" id="1798401.A2363_00145"/>
<sequence length="333" mass="38480">MNKNSTRQVVIDRIYRLNGKEFQQLCWDILIKVFTDLQTPRPVHDLGSDGYTVKSSIFFACYAPESHEYDASETTDKINGDYKKFVDNWKTNGNFKKWVFLTKGNLIGAPHQKIVELNNNGDGVTKENWGVDQIVNMVMGLDIQLIKELFNLEDANGVQQTFVNQGIVNSGNVHIDKQVGTLNEYNQYSGAEQDENNAIEEVFNYVISQLPKTSPLSPTDEKRIEIREKIKLNFTDQKDQGEVERYFNDAFTRTKLVESKLQALDSQTQKDIELYISRKYSEFKRNSQSSMEILDKLFDFFTPDKRKTNPAYAVTVMAFVLLFFEDCTIFEKK</sequence>
<dbReference type="AlphaFoldDB" id="A0A1F6BD83"/>